<dbReference type="SMART" id="SM00151">
    <property type="entry name" value="SWIB"/>
    <property type="match status" value="1"/>
</dbReference>
<dbReference type="Pfam" id="PF02201">
    <property type="entry name" value="SWIB"/>
    <property type="match status" value="1"/>
</dbReference>
<dbReference type="RefSeq" id="XP_028028167.1">
    <property type="nucleotide sequence ID" value="XM_028172366.1"/>
</dbReference>
<protein>
    <submittedName>
        <fullName evidence="5">Upstream activation factor subunit spp27</fullName>
    </submittedName>
</protein>
<dbReference type="PROSITE" id="PS51998">
    <property type="entry name" value="DEK_C"/>
    <property type="match status" value="1"/>
</dbReference>
<dbReference type="CTD" id="38341"/>
<dbReference type="InterPro" id="IPR019835">
    <property type="entry name" value="SWIB_domain"/>
</dbReference>
<gene>
    <name evidence="5" type="primary">LOC114241516</name>
</gene>
<name>A0A6J2JGJ9_BOMMA</name>
<feature type="domain" description="DM2" evidence="2">
    <location>
        <begin position="137"/>
        <end position="214"/>
    </location>
</feature>
<dbReference type="Pfam" id="PF08766">
    <property type="entry name" value="DEK_C"/>
    <property type="match status" value="1"/>
</dbReference>
<dbReference type="GeneID" id="114241516"/>
<dbReference type="SUPFAM" id="SSF109715">
    <property type="entry name" value="DEK C-terminal domain"/>
    <property type="match status" value="1"/>
</dbReference>
<proteinExistence type="predicted"/>
<dbReference type="InterPro" id="IPR036885">
    <property type="entry name" value="SWIB_MDM2_dom_sf"/>
</dbReference>
<dbReference type="InterPro" id="IPR014876">
    <property type="entry name" value="DEK_C"/>
</dbReference>
<feature type="region of interest" description="Disordered" evidence="1">
    <location>
        <begin position="57"/>
        <end position="140"/>
    </location>
</feature>
<dbReference type="InterPro" id="IPR003121">
    <property type="entry name" value="SWIB_MDM2_domain"/>
</dbReference>
<keyword evidence="4" id="KW-1185">Reference proteome</keyword>
<feature type="compositionally biased region" description="Acidic residues" evidence="1">
    <location>
        <begin position="78"/>
        <end position="99"/>
    </location>
</feature>
<dbReference type="SUPFAM" id="SSF47592">
    <property type="entry name" value="SWIB/MDM2 domain"/>
    <property type="match status" value="1"/>
</dbReference>
<dbReference type="Gene3D" id="1.10.245.10">
    <property type="entry name" value="SWIB/MDM2 domain"/>
    <property type="match status" value="1"/>
</dbReference>
<dbReference type="OrthoDB" id="10251073at2759"/>
<evidence type="ECO:0000313" key="4">
    <source>
        <dbReference type="Proteomes" id="UP000504629"/>
    </source>
</evidence>
<dbReference type="KEGG" id="bman:114241516"/>
<sequence>MSDISDEKLKTEIEKILKNAELSNTSTKKVIKKLEENLGVDLYSRKKQIDDMVMAYVNSMESDDEDELVMDEKKRDTEEEEDEKEPEEEEKSADDSDDDNWGKPTRKKRKVEEKKKKGTAKPKKEKKKSGGTGKGSGYTRAYKLSPALSELMGAEEMPRHEVVKRMWALIKERNLYDPNNKRFVICDKDMHKVIGIQRFRAFGMMKYLKTHFLD</sequence>
<dbReference type="Gene3D" id="1.10.10.60">
    <property type="entry name" value="Homeodomain-like"/>
    <property type="match status" value="1"/>
</dbReference>
<evidence type="ECO:0000256" key="1">
    <source>
        <dbReference type="SAM" id="MobiDB-lite"/>
    </source>
</evidence>
<dbReference type="AlphaFoldDB" id="A0A6J2JGJ9"/>
<dbReference type="PANTHER" id="PTHR13844">
    <property type="entry name" value="SWI/SNF-RELATED MATRIX-ASSOCIATED ACTIN-DEPENDENT REGULATOR OF CHROMATIN SUBFAMILY D"/>
    <property type="match status" value="1"/>
</dbReference>
<dbReference type="CDD" id="cd10567">
    <property type="entry name" value="SWIB-MDM2_like"/>
    <property type="match status" value="1"/>
</dbReference>
<reference evidence="5" key="1">
    <citation type="submission" date="2025-08" db="UniProtKB">
        <authorList>
            <consortium name="RefSeq"/>
        </authorList>
    </citation>
    <scope>IDENTIFICATION</scope>
    <source>
        <tissue evidence="5">Silk gland</tissue>
    </source>
</reference>
<dbReference type="PROSITE" id="PS51925">
    <property type="entry name" value="SWIB_MDM2"/>
    <property type="match status" value="1"/>
</dbReference>
<dbReference type="Proteomes" id="UP000504629">
    <property type="component" value="Unplaced"/>
</dbReference>
<evidence type="ECO:0000259" key="3">
    <source>
        <dbReference type="PROSITE" id="PS51998"/>
    </source>
</evidence>
<evidence type="ECO:0000259" key="2">
    <source>
        <dbReference type="PROSITE" id="PS51925"/>
    </source>
</evidence>
<evidence type="ECO:0000313" key="5">
    <source>
        <dbReference type="RefSeq" id="XP_028028167.1"/>
    </source>
</evidence>
<accession>A0A6J2JGJ9</accession>
<feature type="domain" description="DEK-C" evidence="3">
    <location>
        <begin position="3"/>
        <end position="58"/>
    </location>
</feature>
<organism evidence="4 5">
    <name type="scientific">Bombyx mandarina</name>
    <name type="common">Wild silk moth</name>
    <name type="synonym">Wild silkworm</name>
    <dbReference type="NCBI Taxonomy" id="7092"/>
    <lineage>
        <taxon>Eukaryota</taxon>
        <taxon>Metazoa</taxon>
        <taxon>Ecdysozoa</taxon>
        <taxon>Arthropoda</taxon>
        <taxon>Hexapoda</taxon>
        <taxon>Insecta</taxon>
        <taxon>Pterygota</taxon>
        <taxon>Neoptera</taxon>
        <taxon>Endopterygota</taxon>
        <taxon>Lepidoptera</taxon>
        <taxon>Glossata</taxon>
        <taxon>Ditrysia</taxon>
        <taxon>Bombycoidea</taxon>
        <taxon>Bombycidae</taxon>
        <taxon>Bombycinae</taxon>
        <taxon>Bombyx</taxon>
    </lineage>
</organism>
<feature type="compositionally biased region" description="Basic residues" evidence="1">
    <location>
        <begin position="116"/>
        <end position="129"/>
    </location>
</feature>